<feature type="compositionally biased region" description="Basic and acidic residues" evidence="1">
    <location>
        <begin position="158"/>
        <end position="167"/>
    </location>
</feature>
<comment type="caution">
    <text evidence="4">The sequence shown here is derived from an EMBL/GenBank/DDBJ whole genome shotgun (WGS) entry which is preliminary data.</text>
</comment>
<keyword evidence="2" id="KW-0472">Membrane</keyword>
<gene>
    <name evidence="4" type="ORF">RJ641_000428</name>
</gene>
<dbReference type="Proteomes" id="UP001370490">
    <property type="component" value="Unassembled WGS sequence"/>
</dbReference>
<dbReference type="InterPro" id="IPR025852">
    <property type="entry name" value="SM_dom_ATX"/>
</dbReference>
<evidence type="ECO:0000259" key="3">
    <source>
        <dbReference type="Pfam" id="PF14438"/>
    </source>
</evidence>
<proteinExistence type="predicted"/>
<feature type="transmembrane region" description="Helical" evidence="2">
    <location>
        <begin position="12"/>
        <end position="35"/>
    </location>
</feature>
<dbReference type="InterPro" id="IPR045117">
    <property type="entry name" value="ATXN2-like"/>
</dbReference>
<feature type="region of interest" description="Disordered" evidence="1">
    <location>
        <begin position="157"/>
        <end position="183"/>
    </location>
</feature>
<keyword evidence="5" id="KW-1185">Reference proteome</keyword>
<dbReference type="GO" id="GO:0003729">
    <property type="term" value="F:mRNA binding"/>
    <property type="evidence" value="ECO:0007669"/>
    <property type="project" value="TreeGrafter"/>
</dbReference>
<protein>
    <submittedName>
        <fullName evidence="4">Ataxin 2, SM domain</fullName>
    </submittedName>
</protein>
<evidence type="ECO:0000313" key="4">
    <source>
        <dbReference type="EMBL" id="KAK6946955.1"/>
    </source>
</evidence>
<reference evidence="4 5" key="1">
    <citation type="submission" date="2023-12" db="EMBL/GenBank/DDBJ databases">
        <title>A high-quality genome assembly for Dillenia turbinata (Dilleniales).</title>
        <authorList>
            <person name="Chanderbali A."/>
        </authorList>
    </citation>
    <scope>NUCLEOTIDE SEQUENCE [LARGE SCALE GENOMIC DNA]</scope>
    <source>
        <strain evidence="4">LSX21</strain>
        <tissue evidence="4">Leaf</tissue>
    </source>
</reference>
<feature type="compositionally biased region" description="Polar residues" evidence="1">
    <location>
        <begin position="169"/>
        <end position="182"/>
    </location>
</feature>
<name>A0AAN8W6N5_9MAGN</name>
<organism evidence="4 5">
    <name type="scientific">Dillenia turbinata</name>
    <dbReference type="NCBI Taxonomy" id="194707"/>
    <lineage>
        <taxon>Eukaryota</taxon>
        <taxon>Viridiplantae</taxon>
        <taxon>Streptophyta</taxon>
        <taxon>Embryophyta</taxon>
        <taxon>Tracheophyta</taxon>
        <taxon>Spermatophyta</taxon>
        <taxon>Magnoliopsida</taxon>
        <taxon>eudicotyledons</taxon>
        <taxon>Gunneridae</taxon>
        <taxon>Pentapetalae</taxon>
        <taxon>Dilleniales</taxon>
        <taxon>Dilleniaceae</taxon>
        <taxon>Dillenia</taxon>
    </lineage>
</organism>
<dbReference type="EMBL" id="JBAMMX010000001">
    <property type="protein sequence ID" value="KAK6946955.1"/>
    <property type="molecule type" value="Genomic_DNA"/>
</dbReference>
<dbReference type="PANTHER" id="PTHR12854:SF12">
    <property type="entry name" value="POLYADENYLATE-BINDING PROTEIN INTERACTING PROTEIN"/>
    <property type="match status" value="1"/>
</dbReference>
<keyword evidence="2" id="KW-0812">Transmembrane</keyword>
<dbReference type="GO" id="GO:0010494">
    <property type="term" value="C:cytoplasmic stress granule"/>
    <property type="evidence" value="ECO:0007669"/>
    <property type="project" value="TreeGrafter"/>
</dbReference>
<feature type="domain" description="Ataxin 2 SM" evidence="3">
    <location>
        <begin position="21"/>
        <end position="60"/>
    </location>
</feature>
<dbReference type="GO" id="GO:0034063">
    <property type="term" value="P:stress granule assembly"/>
    <property type="evidence" value="ECO:0007669"/>
    <property type="project" value="TreeGrafter"/>
</dbReference>
<keyword evidence="2" id="KW-1133">Transmembrane helix</keyword>
<sequence>MGSRNRVLSNDSSVIFASLSDALLFTTMCIIGLPVEVHIKDGSVYSGIFYTASARNGYDIEARKIAAGDTEAIGGIHCPKSKPKIINLVNCKEGNEPVNKTSFLSNSKTYELVIAIFVKTVVRLILITELLKTRNGLKGRKMVRQNFGTAHEVQNGKLDGHSRKREGSVATSANGRLGNRTQPVRHPVQGGPAFVHPNSQNIMVGRFGQLVYMHPFAHDVVQGAHALSQASAQPELSPHQSPFLKHQSKFSMYEVVILLIDVLDTNSHRKCKISIYVQGLMFEGTG</sequence>
<evidence type="ECO:0000256" key="1">
    <source>
        <dbReference type="SAM" id="MobiDB-lite"/>
    </source>
</evidence>
<dbReference type="Pfam" id="PF14438">
    <property type="entry name" value="SM-ATX"/>
    <property type="match status" value="1"/>
</dbReference>
<dbReference type="AlphaFoldDB" id="A0AAN8W6N5"/>
<evidence type="ECO:0000313" key="5">
    <source>
        <dbReference type="Proteomes" id="UP001370490"/>
    </source>
</evidence>
<evidence type="ECO:0000256" key="2">
    <source>
        <dbReference type="SAM" id="Phobius"/>
    </source>
</evidence>
<accession>A0AAN8W6N5</accession>
<dbReference type="PANTHER" id="PTHR12854">
    <property type="entry name" value="ATAXIN 2-RELATED"/>
    <property type="match status" value="1"/>
</dbReference>